<accession>A0A1E3W1W4</accession>
<evidence type="ECO:0008006" key="5">
    <source>
        <dbReference type="Google" id="ProtNLM"/>
    </source>
</evidence>
<dbReference type="InterPro" id="IPR021293">
    <property type="entry name" value="DUF2865"/>
</dbReference>
<proteinExistence type="predicted"/>
<dbReference type="AlphaFoldDB" id="A0A1E3W1W4"/>
<organism evidence="3 4">
    <name type="scientific">Methyloceanibacter superfactus</name>
    <dbReference type="NCBI Taxonomy" id="1774969"/>
    <lineage>
        <taxon>Bacteria</taxon>
        <taxon>Pseudomonadati</taxon>
        <taxon>Pseudomonadota</taxon>
        <taxon>Alphaproteobacteria</taxon>
        <taxon>Hyphomicrobiales</taxon>
        <taxon>Hyphomicrobiaceae</taxon>
        <taxon>Methyloceanibacter</taxon>
    </lineage>
</organism>
<feature type="compositionally biased region" description="Low complexity" evidence="2">
    <location>
        <begin position="318"/>
        <end position="338"/>
    </location>
</feature>
<gene>
    <name evidence="3" type="ORF">AUC69_08965</name>
</gene>
<comment type="caution">
    <text evidence="3">The sequence shown here is derived from an EMBL/GenBank/DDBJ whole genome shotgun (WGS) entry which is preliminary data.</text>
</comment>
<evidence type="ECO:0000256" key="2">
    <source>
        <dbReference type="SAM" id="MobiDB-lite"/>
    </source>
</evidence>
<keyword evidence="4" id="KW-1185">Reference proteome</keyword>
<dbReference type="EMBL" id="LPWF01000016">
    <property type="protein sequence ID" value="ODR99729.1"/>
    <property type="molecule type" value="Genomic_DNA"/>
</dbReference>
<feature type="compositionally biased region" description="Polar residues" evidence="2">
    <location>
        <begin position="352"/>
        <end position="363"/>
    </location>
</feature>
<feature type="coiled-coil region" evidence="1">
    <location>
        <begin position="103"/>
        <end position="130"/>
    </location>
</feature>
<evidence type="ECO:0000256" key="1">
    <source>
        <dbReference type="SAM" id="Coils"/>
    </source>
</evidence>
<protein>
    <recommendedName>
        <fullName evidence="5">DUF2865 domain-containing protein</fullName>
    </recommendedName>
</protein>
<dbReference type="Proteomes" id="UP000094472">
    <property type="component" value="Unassembled WGS sequence"/>
</dbReference>
<keyword evidence="1" id="KW-0175">Coiled coil</keyword>
<dbReference type="STRING" id="1774969.AUC69_08965"/>
<dbReference type="Pfam" id="PF11064">
    <property type="entry name" value="DUF2865"/>
    <property type="match status" value="1"/>
</dbReference>
<feature type="region of interest" description="Disordered" evidence="2">
    <location>
        <begin position="291"/>
        <end position="363"/>
    </location>
</feature>
<feature type="compositionally biased region" description="Low complexity" evidence="2">
    <location>
        <begin position="291"/>
        <end position="309"/>
    </location>
</feature>
<evidence type="ECO:0000313" key="4">
    <source>
        <dbReference type="Proteomes" id="UP000094472"/>
    </source>
</evidence>
<sequence length="363" mass="38918">MFAPSARSVGRPGIVALALIGLAVSGGALAQGMSEQQIRCMQLQQELAAASGGGAGGEELGRLQQEIAQQDRIYQGTQASMEDAGCYERLFIFGRALKRNPKCLNMNARVEDARRQLARLQEQRKSLQRGGGNRRLQAELRQAMQRSGCSGAPERRGGGLFDFFGGDREPEYQTPVYRSINPNGRYRSVCVRLCDGFYYPVSYSTYGSRLEQDKAQCEQNCAAPAELYVYRNPGQEIEQAISLHGSAYMDLPVALKYRKEYVKGCSCKQAEYNPTEIEAANKKAAADPADGAAQTAAAAPAADAGEAPQLDLDITGSAEPAAPAVEQAPAEPATEVTTDITPPPPPPEPGQSVITKQPSAAVN</sequence>
<evidence type="ECO:0000313" key="3">
    <source>
        <dbReference type="EMBL" id="ODR99729.1"/>
    </source>
</evidence>
<name>A0A1E3W1W4_9HYPH</name>
<reference evidence="3 4" key="1">
    <citation type="journal article" date="2016" name="Environ. Microbiol.">
        <title>New Methyloceanibacter diversity from North Sea sediments includes methanotroph containing solely the soluble methane monooxygenase.</title>
        <authorList>
            <person name="Vekeman B."/>
            <person name="Kerckhof F.M."/>
            <person name="Cremers G."/>
            <person name="de Vos P."/>
            <person name="Vandamme P."/>
            <person name="Boon N."/>
            <person name="Op den Camp H.J."/>
            <person name="Heylen K."/>
        </authorList>
    </citation>
    <scope>NUCLEOTIDE SEQUENCE [LARGE SCALE GENOMIC DNA]</scope>
    <source>
        <strain evidence="3 4">R-67175</strain>
    </source>
</reference>